<dbReference type="InterPro" id="IPR014756">
    <property type="entry name" value="Ig_E-set"/>
</dbReference>
<feature type="domain" description="Surface glycan-binding protein B xyloglucan binding" evidence="2">
    <location>
        <begin position="216"/>
        <end position="432"/>
    </location>
</feature>
<dbReference type="EMBL" id="U96771">
    <property type="protein sequence ID" value="AAC97594.1"/>
    <property type="molecule type" value="Genomic_DNA"/>
</dbReference>
<reference evidence="3" key="1">
    <citation type="journal article" date="1997" name="Curr. Microbiol.">
        <title>A Prevotella ruminicola B(1)4 operon encoding extracellular polysaccharide hydrolases.</title>
        <authorList>
            <person name="Gardner R.G."/>
            <person name="Wells J.E."/>
            <person name="Fields M.W."/>
            <person name="Wilson D.B."/>
            <person name="Russell J.B."/>
        </authorList>
    </citation>
    <scope>NUCLEOTIDE SEQUENCE</scope>
    <source>
        <strain evidence="3">B14</strain>
    </source>
</reference>
<sequence length="462" mass="51073">MKIKNITWSFMIALTAVGSGFTSCADQPDKFELASGTPTVYYIRPVDVASKDSLVTSASLQSTICLVGDNLKSIKGILFNDQAAVLNTSYITDHTLIVSVPNEIPSVVTDKMYMITASNDTIPYDFQVTISAPSVVSMSNEWAKAGEEVTITGDYFLDYDNYPLEIKVGKDYTLPREAITSIEKTKITFTMPEDMPQHEDIVVSDKYGSTNAPFQYMDNRGMLFDFDTPNSVTNEVLGNSGWHDRIIQSDDTSLSGNYMQIGNTGVTMPANGKWNDEFSFEYWAGNWANPETYASHPRLCDVADFSDWTNKSLKFEMLIPADAGWGAGPMQIIFGSPSQISLGNAGVVDVNGVTLAGCNNTWFHAQNGWGRAIYMPWYSNSSASLYDTGDKWVTVTIPLSDFNLEFDGNSATKSFSSINDFSSLNIFLIKGAYNDKSVLLTEWNVHQLSRLIIFVLCLINKS</sequence>
<dbReference type="InterPro" id="IPR040475">
    <property type="entry name" value="SGBP_B_XBD"/>
</dbReference>
<feature type="chain" id="PRO_5004156837" description="Surface glycan-binding protein B xyloglucan binding domain-containing protein" evidence="1">
    <location>
        <begin position="26"/>
        <end position="462"/>
    </location>
</feature>
<dbReference type="SUPFAM" id="SSF81296">
    <property type="entry name" value="E set domains"/>
    <property type="match status" value="1"/>
</dbReference>
<protein>
    <recommendedName>
        <fullName evidence="2">Surface glycan-binding protein B xyloglucan binding domain-containing protein</fullName>
    </recommendedName>
</protein>
<dbReference type="Gene3D" id="2.60.40.10">
    <property type="entry name" value="Immunoglobulins"/>
    <property type="match status" value="2"/>
</dbReference>
<dbReference type="AlphaFoldDB" id="O06840"/>
<accession>O06840</accession>
<proteinExistence type="predicted"/>
<keyword evidence="1" id="KW-0732">Signal</keyword>
<evidence type="ECO:0000259" key="2">
    <source>
        <dbReference type="Pfam" id="PF18329"/>
    </source>
</evidence>
<dbReference type="GO" id="GO:0030247">
    <property type="term" value="F:polysaccharide binding"/>
    <property type="evidence" value="ECO:0007669"/>
    <property type="project" value="InterPro"/>
</dbReference>
<dbReference type="PROSITE" id="PS51257">
    <property type="entry name" value="PROKAR_LIPOPROTEIN"/>
    <property type="match status" value="1"/>
</dbReference>
<dbReference type="Pfam" id="PF18329">
    <property type="entry name" value="SGBP_B_XBD"/>
    <property type="match status" value="1"/>
</dbReference>
<organism evidence="3">
    <name type="scientific">Segatella bryantii</name>
    <name type="common">Prevotella bryantii</name>
    <dbReference type="NCBI Taxonomy" id="77095"/>
    <lineage>
        <taxon>Bacteria</taxon>
        <taxon>Pseudomonadati</taxon>
        <taxon>Bacteroidota</taxon>
        <taxon>Bacteroidia</taxon>
        <taxon>Bacteroidales</taxon>
        <taxon>Prevotellaceae</taxon>
        <taxon>Segatella</taxon>
    </lineage>
</organism>
<evidence type="ECO:0000313" key="3">
    <source>
        <dbReference type="EMBL" id="AAC97594.1"/>
    </source>
</evidence>
<dbReference type="InterPro" id="IPR013783">
    <property type="entry name" value="Ig-like_fold"/>
</dbReference>
<evidence type="ECO:0000256" key="1">
    <source>
        <dbReference type="SAM" id="SignalP"/>
    </source>
</evidence>
<name>O06840_SEGBR</name>
<feature type="signal peptide" evidence="1">
    <location>
        <begin position="1"/>
        <end position="25"/>
    </location>
</feature>